<keyword evidence="2" id="KW-0812">Transmembrane</keyword>
<dbReference type="OrthoDB" id="3790954at2759"/>
<comment type="caution">
    <text evidence="3">The sequence shown here is derived from an EMBL/GenBank/DDBJ whole genome shotgun (WGS) entry which is preliminary data.</text>
</comment>
<reference evidence="3" key="1">
    <citation type="journal article" date="2020" name="Stud. Mycol.">
        <title>101 Dothideomycetes genomes: a test case for predicting lifestyles and emergence of pathogens.</title>
        <authorList>
            <person name="Haridas S."/>
            <person name="Albert R."/>
            <person name="Binder M."/>
            <person name="Bloem J."/>
            <person name="Labutti K."/>
            <person name="Salamov A."/>
            <person name="Andreopoulos B."/>
            <person name="Baker S."/>
            <person name="Barry K."/>
            <person name="Bills G."/>
            <person name="Bluhm B."/>
            <person name="Cannon C."/>
            <person name="Castanera R."/>
            <person name="Culley D."/>
            <person name="Daum C."/>
            <person name="Ezra D."/>
            <person name="Gonzalez J."/>
            <person name="Henrissat B."/>
            <person name="Kuo A."/>
            <person name="Liang C."/>
            <person name="Lipzen A."/>
            <person name="Lutzoni F."/>
            <person name="Magnuson J."/>
            <person name="Mondo S."/>
            <person name="Nolan M."/>
            <person name="Ohm R."/>
            <person name="Pangilinan J."/>
            <person name="Park H.-J."/>
            <person name="Ramirez L."/>
            <person name="Alfaro M."/>
            <person name="Sun H."/>
            <person name="Tritt A."/>
            <person name="Yoshinaga Y."/>
            <person name="Zwiers L.-H."/>
            <person name="Turgeon B."/>
            <person name="Goodwin S."/>
            <person name="Spatafora J."/>
            <person name="Crous P."/>
            <person name="Grigoriev I."/>
        </authorList>
    </citation>
    <scope>NUCLEOTIDE SEQUENCE</scope>
    <source>
        <strain evidence="3">CBS 110217</strain>
    </source>
</reference>
<dbReference type="Proteomes" id="UP000799777">
    <property type="component" value="Unassembled WGS sequence"/>
</dbReference>
<sequence length="143" mass="16449">MRESPAPFWPFGVTLAAICIPFFSIIGFLSTKYGYHVWATNVSRLWRFLFPKKPTAKQQDFEAEHQTRVTRTMSKEEGMRSRLREQELGKRRESRPVPSHPHIQRMVERMGEGRQSGLRSLGIVADGEKKEDASVGKNTMIDV</sequence>
<gene>
    <name evidence="3" type="ORF">EK21DRAFT_81320</name>
</gene>
<keyword evidence="2" id="KW-0472">Membrane</keyword>
<dbReference type="EMBL" id="ML978363">
    <property type="protein sequence ID" value="KAF2023268.1"/>
    <property type="molecule type" value="Genomic_DNA"/>
</dbReference>
<evidence type="ECO:0000256" key="1">
    <source>
        <dbReference type="SAM" id="MobiDB-lite"/>
    </source>
</evidence>
<protein>
    <submittedName>
        <fullName evidence="3">Uncharacterized protein</fullName>
    </submittedName>
</protein>
<keyword evidence="2" id="KW-1133">Transmembrane helix</keyword>
<name>A0A9P4LFK5_9PLEO</name>
<dbReference type="AlphaFoldDB" id="A0A9P4LFK5"/>
<proteinExistence type="predicted"/>
<accession>A0A9P4LFK5</accession>
<evidence type="ECO:0000313" key="3">
    <source>
        <dbReference type="EMBL" id="KAF2023268.1"/>
    </source>
</evidence>
<organism evidence="3 4">
    <name type="scientific">Setomelanomma holmii</name>
    <dbReference type="NCBI Taxonomy" id="210430"/>
    <lineage>
        <taxon>Eukaryota</taxon>
        <taxon>Fungi</taxon>
        <taxon>Dikarya</taxon>
        <taxon>Ascomycota</taxon>
        <taxon>Pezizomycotina</taxon>
        <taxon>Dothideomycetes</taxon>
        <taxon>Pleosporomycetidae</taxon>
        <taxon>Pleosporales</taxon>
        <taxon>Pleosporineae</taxon>
        <taxon>Phaeosphaeriaceae</taxon>
        <taxon>Setomelanomma</taxon>
    </lineage>
</organism>
<feature type="transmembrane region" description="Helical" evidence="2">
    <location>
        <begin position="6"/>
        <end position="29"/>
    </location>
</feature>
<evidence type="ECO:0000256" key="2">
    <source>
        <dbReference type="SAM" id="Phobius"/>
    </source>
</evidence>
<feature type="region of interest" description="Disordered" evidence="1">
    <location>
        <begin position="57"/>
        <end position="143"/>
    </location>
</feature>
<evidence type="ECO:0000313" key="4">
    <source>
        <dbReference type="Proteomes" id="UP000799777"/>
    </source>
</evidence>
<feature type="compositionally biased region" description="Basic and acidic residues" evidence="1">
    <location>
        <begin position="59"/>
        <end position="95"/>
    </location>
</feature>
<keyword evidence="4" id="KW-1185">Reference proteome</keyword>